<organism evidence="1 2">
    <name type="scientific">Poecilia latipinna</name>
    <name type="common">sailfin molly</name>
    <dbReference type="NCBI Taxonomy" id="48699"/>
    <lineage>
        <taxon>Eukaryota</taxon>
        <taxon>Metazoa</taxon>
        <taxon>Chordata</taxon>
        <taxon>Craniata</taxon>
        <taxon>Vertebrata</taxon>
        <taxon>Euteleostomi</taxon>
        <taxon>Actinopterygii</taxon>
        <taxon>Neopterygii</taxon>
        <taxon>Teleostei</taxon>
        <taxon>Neoteleostei</taxon>
        <taxon>Acanthomorphata</taxon>
        <taxon>Ovalentaria</taxon>
        <taxon>Atherinomorphae</taxon>
        <taxon>Cyprinodontiformes</taxon>
        <taxon>Poeciliidae</taxon>
        <taxon>Poeciliinae</taxon>
        <taxon>Poecilia</taxon>
    </lineage>
</organism>
<evidence type="ECO:0000313" key="2">
    <source>
        <dbReference type="Proteomes" id="UP000261500"/>
    </source>
</evidence>
<dbReference type="Proteomes" id="UP000261500">
    <property type="component" value="Unplaced"/>
</dbReference>
<keyword evidence="2" id="KW-1185">Reference proteome</keyword>
<accession>A0A3B3VYW0</accession>
<proteinExistence type="predicted"/>
<dbReference type="Ensembl" id="ENSPLAT00000031032.1">
    <property type="protein sequence ID" value="ENSPLAP00000029909.1"/>
    <property type="gene ID" value="ENSPLAG00000020517.1"/>
</dbReference>
<protein>
    <submittedName>
        <fullName evidence="1">Uncharacterized protein</fullName>
    </submittedName>
</protein>
<evidence type="ECO:0000313" key="1">
    <source>
        <dbReference type="Ensembl" id="ENSPLAP00000029909.1"/>
    </source>
</evidence>
<reference evidence="1" key="1">
    <citation type="submission" date="2025-08" db="UniProtKB">
        <authorList>
            <consortium name="Ensembl"/>
        </authorList>
    </citation>
    <scope>IDENTIFICATION</scope>
</reference>
<dbReference type="AlphaFoldDB" id="A0A3B3VYW0"/>
<sequence>STWEKLSSANILLNIRLVILISHFDYPLQMKPLPWPWIRTALNAALSNHQCRSRPLPKHFGQVKRKKKICSHPLNNFASALQTLLSLPPSLFTSQLI</sequence>
<name>A0A3B3VYW0_9TELE</name>
<reference evidence="1" key="2">
    <citation type="submission" date="2025-09" db="UniProtKB">
        <authorList>
            <consortium name="Ensembl"/>
        </authorList>
    </citation>
    <scope>IDENTIFICATION</scope>
</reference>